<feature type="domain" description="AsmA" evidence="3">
    <location>
        <begin position="209"/>
        <end position="585"/>
    </location>
</feature>
<reference evidence="5" key="1">
    <citation type="submission" date="2018-05" db="EMBL/GenBank/DDBJ databases">
        <authorList>
            <person name="Li X."/>
        </authorList>
    </citation>
    <scope>NUCLEOTIDE SEQUENCE [LARGE SCALE GENOMIC DNA]</scope>
    <source>
        <strain evidence="5">LX32</strain>
    </source>
</reference>
<keyword evidence="2" id="KW-0812">Transmembrane</keyword>
<feature type="domain" description="AsmA" evidence="3">
    <location>
        <begin position="53"/>
        <end position="178"/>
    </location>
</feature>
<evidence type="ECO:0000259" key="3">
    <source>
        <dbReference type="Pfam" id="PF05170"/>
    </source>
</evidence>
<feature type="transmembrane region" description="Helical" evidence="2">
    <location>
        <begin position="50"/>
        <end position="72"/>
    </location>
</feature>
<dbReference type="InterPro" id="IPR007844">
    <property type="entry name" value="AsmA"/>
</dbReference>
<keyword evidence="5" id="KW-1185">Reference proteome</keyword>
<feature type="region of interest" description="Disordered" evidence="1">
    <location>
        <begin position="1"/>
        <end position="20"/>
    </location>
</feature>
<dbReference type="PANTHER" id="PTHR30441:SF9">
    <property type="entry name" value="ASMA FAMILY PROTEIN YHJG"/>
    <property type="match status" value="1"/>
</dbReference>
<dbReference type="AlphaFoldDB" id="A0A328AQ20"/>
<keyword evidence="2" id="KW-1133">Transmembrane helix</keyword>
<dbReference type="EMBL" id="QFYQ01000001">
    <property type="protein sequence ID" value="RAK55846.1"/>
    <property type="molecule type" value="Genomic_DNA"/>
</dbReference>
<protein>
    <submittedName>
        <fullName evidence="4">AsmA family protein</fullName>
    </submittedName>
</protein>
<name>A0A328AQ20_9CAUL</name>
<dbReference type="InterPro" id="IPR052894">
    <property type="entry name" value="AsmA-related"/>
</dbReference>
<evidence type="ECO:0000313" key="5">
    <source>
        <dbReference type="Proteomes" id="UP000249254"/>
    </source>
</evidence>
<evidence type="ECO:0000256" key="1">
    <source>
        <dbReference type="SAM" id="MobiDB-lite"/>
    </source>
</evidence>
<dbReference type="GO" id="GO:0090313">
    <property type="term" value="P:regulation of protein targeting to membrane"/>
    <property type="evidence" value="ECO:0007669"/>
    <property type="project" value="TreeGrafter"/>
</dbReference>
<proteinExistence type="predicted"/>
<organism evidence="4 5">
    <name type="scientific">Phenylobacterium soli</name>
    <dbReference type="NCBI Taxonomy" id="2170551"/>
    <lineage>
        <taxon>Bacteria</taxon>
        <taxon>Pseudomonadati</taxon>
        <taxon>Pseudomonadota</taxon>
        <taxon>Alphaproteobacteria</taxon>
        <taxon>Caulobacterales</taxon>
        <taxon>Caulobacteraceae</taxon>
        <taxon>Phenylobacterium</taxon>
    </lineage>
</organism>
<dbReference type="GO" id="GO:0005886">
    <property type="term" value="C:plasma membrane"/>
    <property type="evidence" value="ECO:0007669"/>
    <property type="project" value="TreeGrafter"/>
</dbReference>
<comment type="caution">
    <text evidence="4">The sequence shown here is derived from an EMBL/GenBank/DDBJ whole genome shotgun (WGS) entry which is preliminary data.</text>
</comment>
<evidence type="ECO:0000256" key="2">
    <source>
        <dbReference type="SAM" id="Phobius"/>
    </source>
</evidence>
<evidence type="ECO:0000313" key="4">
    <source>
        <dbReference type="EMBL" id="RAK55846.1"/>
    </source>
</evidence>
<sequence length="699" mass="75073">MGDSGVRPLSSNTLQDRETGQPRWRAFRAWLDGDHARARDAERPRSRHRAALVTGAVFLALALLIGFIVAIWDWNWFRGPVARIASARLHRQVTITGNLDVNLWSWTPSATVDGVHVANPAWAGKDRMADVGRIAVRIRLLPLFGGHLDLRLLEFDRPDVRLYRDGQGRATWDFSGGKDSGKPLRLPPIRNFVIHDGKLQVRDDVRRLTFNGSIDASERLGARNHGFEMSGQGALNRQPFTLQVTGGPLLNIDRNRAYPFDAEIRAGATYVTAKGAVPKPFDMGEFYMNTTARGPDLADLYGLTGVALPNTPPYNLHGRLSRHEKVYRIDGLAGRVGSSDLAGAISVDAGRPRTLLTANLRSRDLYFPDLGALFGGAPKHGPVASPSQKIEAQHLAAENRIFPDSTLDTRKIRSIDADVTYKATSIRGAPVNLTAGSARVKLNDGLLRAEPLSLDLPKGRIAGYIQLNARKATPVTDLDLRLTNARIEQLIPLKFQGGAPVTGALVGRAKLTGSGDSVHKAFANADGQVVVVAPGGEIRRSIAELMGVDVIKGLGLLFDKSQETTPLRCAVGAFQVKNGVLDTNQLVFDTEPVLVTGSGQINLGTERLAFKAQGHPKKFQLVRLIVPVEVAGPIRSPSLKLEKGPAIAQGGIAAALGSFLSPLAAILPFVDPGLAKDANCGALVAGAAQKGAPVRTAAR</sequence>
<dbReference type="Pfam" id="PF05170">
    <property type="entry name" value="AsmA"/>
    <property type="match status" value="2"/>
</dbReference>
<accession>A0A328AQ20</accession>
<keyword evidence="2" id="KW-0472">Membrane</keyword>
<dbReference type="PANTHER" id="PTHR30441">
    <property type="entry name" value="DUF748 DOMAIN-CONTAINING PROTEIN"/>
    <property type="match status" value="1"/>
</dbReference>
<dbReference type="Proteomes" id="UP000249254">
    <property type="component" value="Unassembled WGS sequence"/>
</dbReference>
<dbReference type="OrthoDB" id="5749006at2"/>
<gene>
    <name evidence="4" type="ORF">DJ017_15680</name>
</gene>